<feature type="region of interest" description="Disordered" evidence="1">
    <location>
        <begin position="1"/>
        <end position="75"/>
    </location>
</feature>
<evidence type="ECO:0000313" key="2">
    <source>
        <dbReference type="EMBL" id="MBK6087433.1"/>
    </source>
</evidence>
<gene>
    <name evidence="2" type="ORF">JKK62_02005</name>
</gene>
<organism evidence="2 3">
    <name type="scientific">Ruminococcus difficilis</name>
    <dbReference type="NCBI Taxonomy" id="2763069"/>
    <lineage>
        <taxon>Bacteria</taxon>
        <taxon>Bacillati</taxon>
        <taxon>Bacillota</taxon>
        <taxon>Clostridia</taxon>
        <taxon>Eubacteriales</taxon>
        <taxon>Oscillospiraceae</taxon>
        <taxon>Ruminococcus</taxon>
    </lineage>
</organism>
<sequence length="123" mass="13680">MKYQPKHMREEHGAKTDSKHTDSHTEKHTLPVGRTPDSEHEPSLVRSTLVDDQEQTGMPVHPIGIPIPDPGDGGEYVPIPGKGSIDHIAPNGAVIRNPWSEQPEIKPDHAYTDEQQDQNLLIM</sequence>
<evidence type="ECO:0000256" key="1">
    <source>
        <dbReference type="SAM" id="MobiDB-lite"/>
    </source>
</evidence>
<proteinExistence type="predicted"/>
<reference evidence="2" key="1">
    <citation type="submission" date="2021-01" db="EMBL/GenBank/DDBJ databases">
        <title>Genome public.</title>
        <authorList>
            <person name="Liu C."/>
            <person name="Sun Q."/>
        </authorList>
    </citation>
    <scope>NUCLEOTIDE SEQUENCE</scope>
    <source>
        <strain evidence="2">M6</strain>
    </source>
</reference>
<dbReference type="AlphaFoldDB" id="A0A934TZ25"/>
<protein>
    <submittedName>
        <fullName evidence="2">Uncharacterized protein</fullName>
    </submittedName>
</protein>
<dbReference type="EMBL" id="JAEQMG010000035">
    <property type="protein sequence ID" value="MBK6087433.1"/>
    <property type="molecule type" value="Genomic_DNA"/>
</dbReference>
<evidence type="ECO:0000313" key="3">
    <source>
        <dbReference type="Proteomes" id="UP000633365"/>
    </source>
</evidence>
<dbReference type="Proteomes" id="UP000633365">
    <property type="component" value="Unassembled WGS sequence"/>
</dbReference>
<feature type="compositionally biased region" description="Basic and acidic residues" evidence="1">
    <location>
        <begin position="7"/>
        <end position="29"/>
    </location>
</feature>
<comment type="caution">
    <text evidence="2">The sequence shown here is derived from an EMBL/GenBank/DDBJ whole genome shotgun (WGS) entry which is preliminary data.</text>
</comment>
<accession>A0A934TZ25</accession>
<name>A0A934TZ25_9FIRM</name>
<keyword evidence="3" id="KW-1185">Reference proteome</keyword>
<dbReference type="RefSeq" id="WP_201426737.1">
    <property type="nucleotide sequence ID" value="NZ_JAEQMG010000035.1"/>
</dbReference>